<proteinExistence type="predicted"/>
<accession>A0A5J9T7U9</accession>
<comment type="caution">
    <text evidence="3">The sequence shown here is derived from an EMBL/GenBank/DDBJ whole genome shotgun (WGS) entry which is preliminary data.</text>
</comment>
<organism evidence="3 4">
    <name type="scientific">Eragrostis curvula</name>
    <name type="common">weeping love grass</name>
    <dbReference type="NCBI Taxonomy" id="38414"/>
    <lineage>
        <taxon>Eukaryota</taxon>
        <taxon>Viridiplantae</taxon>
        <taxon>Streptophyta</taxon>
        <taxon>Embryophyta</taxon>
        <taxon>Tracheophyta</taxon>
        <taxon>Spermatophyta</taxon>
        <taxon>Magnoliopsida</taxon>
        <taxon>Liliopsida</taxon>
        <taxon>Poales</taxon>
        <taxon>Poaceae</taxon>
        <taxon>PACMAD clade</taxon>
        <taxon>Chloridoideae</taxon>
        <taxon>Eragrostideae</taxon>
        <taxon>Eragrostidinae</taxon>
        <taxon>Eragrostis</taxon>
    </lineage>
</organism>
<dbReference type="OrthoDB" id="671678at2759"/>
<evidence type="ECO:0000259" key="2">
    <source>
        <dbReference type="Pfam" id="PF04195"/>
    </source>
</evidence>
<dbReference type="PANTHER" id="PTHR31099">
    <property type="entry name" value="OS06G0165300 PROTEIN"/>
    <property type="match status" value="1"/>
</dbReference>
<dbReference type="InterPro" id="IPR007321">
    <property type="entry name" value="Transposase_28"/>
</dbReference>
<protein>
    <recommendedName>
        <fullName evidence="2">Transposase (putative) gypsy type domain-containing protein</fullName>
    </recommendedName>
</protein>
<feature type="compositionally biased region" description="Polar residues" evidence="1">
    <location>
        <begin position="261"/>
        <end position="275"/>
    </location>
</feature>
<name>A0A5J9T7U9_9POAL</name>
<evidence type="ECO:0000313" key="4">
    <source>
        <dbReference type="Proteomes" id="UP000324897"/>
    </source>
</evidence>
<feature type="non-terminal residue" evidence="3">
    <location>
        <position position="1"/>
    </location>
</feature>
<feature type="region of interest" description="Disordered" evidence="1">
    <location>
        <begin position="254"/>
        <end position="291"/>
    </location>
</feature>
<dbReference type="PANTHER" id="PTHR31099:SF28">
    <property type="entry name" value="F5J5.12"/>
    <property type="match status" value="1"/>
</dbReference>
<dbReference type="AlphaFoldDB" id="A0A5J9T7U9"/>
<evidence type="ECO:0000256" key="1">
    <source>
        <dbReference type="SAM" id="MobiDB-lite"/>
    </source>
</evidence>
<evidence type="ECO:0000313" key="3">
    <source>
        <dbReference type="EMBL" id="TVU07317.1"/>
    </source>
</evidence>
<reference evidence="3 4" key="1">
    <citation type="journal article" date="2019" name="Sci. Rep.">
        <title>A high-quality genome of Eragrostis curvula grass provides insights into Poaceae evolution and supports new strategies to enhance forage quality.</title>
        <authorList>
            <person name="Carballo J."/>
            <person name="Santos B.A.C.M."/>
            <person name="Zappacosta D."/>
            <person name="Garbus I."/>
            <person name="Selva J.P."/>
            <person name="Gallo C.A."/>
            <person name="Diaz A."/>
            <person name="Albertini E."/>
            <person name="Caccamo M."/>
            <person name="Echenique V."/>
        </authorList>
    </citation>
    <scope>NUCLEOTIDE SEQUENCE [LARGE SCALE GENOMIC DNA]</scope>
    <source>
        <strain evidence="4">cv. Victoria</strain>
        <tissue evidence="3">Leaf</tissue>
    </source>
</reference>
<dbReference type="EMBL" id="RWGY01000045">
    <property type="protein sequence ID" value="TVU07317.1"/>
    <property type="molecule type" value="Genomic_DNA"/>
</dbReference>
<keyword evidence="4" id="KW-1185">Reference proteome</keyword>
<gene>
    <name evidence="3" type="ORF">EJB05_47367</name>
</gene>
<feature type="compositionally biased region" description="Polar residues" evidence="1">
    <location>
        <begin position="474"/>
        <end position="489"/>
    </location>
</feature>
<dbReference type="Pfam" id="PF04195">
    <property type="entry name" value="Transposase_28"/>
    <property type="match status" value="1"/>
</dbReference>
<dbReference type="Gramene" id="TVU07317">
    <property type="protein sequence ID" value="TVU07317"/>
    <property type="gene ID" value="EJB05_47367"/>
</dbReference>
<feature type="domain" description="Transposase (putative) gypsy type" evidence="2">
    <location>
        <begin position="68"/>
        <end position="135"/>
    </location>
</feature>
<feature type="region of interest" description="Disordered" evidence="1">
    <location>
        <begin position="471"/>
        <end position="496"/>
    </location>
</feature>
<dbReference type="Proteomes" id="UP000324897">
    <property type="component" value="Unassembled WGS sequence"/>
</dbReference>
<sequence length="496" mass="54184">MEVSSVFCGNNAEVGSWPAEGIRSTLTNQDTVRALCEKFGIPADYAPSCAGGDGWACKAPPHLKSAAICVYEDALDAGMRLPLHPFYSKLLRHYGLAPSQLTPNAWRYMAAFVVLCSDLGHKPRLSVFRHFFTICICKNKGMDGWHFFKPHKVSEYDRRYRLFSTTTSLPNNDGWKEKFFFLSSPTATWPCPVNWGKLTPEAAGDSKLSTKAQKVIQELYNKKESERPNLLSLLAEHKLAAALALATPLKMEVSSGRIGPTSPNVKSPNVVASTPVSPPAGSMTSDQLLSKPANADGDDWLRTVLNKTADVMIKESSLLRQQLSEARESEAAAKAEVVAARKSEMAIKAELGKARKSEATAKLEVAKRRKSEAAAKARLSEARKSEAAAKAQVIATKAKLEDIIKSEVATKAELMSTKAALQDMKKSAVVAAKAELAAAKAKVKKMGNEYFEDFVRLHNLMMDGIESSFDKVSKSQLGASQPGTDNPEQTQHEKHW</sequence>